<feature type="signal peptide" evidence="6">
    <location>
        <begin position="1"/>
        <end position="19"/>
    </location>
</feature>
<keyword evidence="4" id="KW-0378">Hydrolase</keyword>
<dbReference type="Proteomes" id="UP000319731">
    <property type="component" value="Unassembled WGS sequence"/>
</dbReference>
<dbReference type="InterPro" id="IPR000070">
    <property type="entry name" value="Pectinesterase_cat"/>
</dbReference>
<protein>
    <recommendedName>
        <fullName evidence="3">pectinesterase</fullName>
        <ecNumber evidence="3">3.1.1.11</ecNumber>
    </recommendedName>
</protein>
<accession>A0A507CAK8</accession>
<dbReference type="GeneID" id="42002726"/>
<dbReference type="STRING" id="1806994.A0A507CAK8"/>
<evidence type="ECO:0000256" key="3">
    <source>
        <dbReference type="ARBA" id="ARBA00013229"/>
    </source>
</evidence>
<feature type="chain" id="PRO_5021203767" description="pectinesterase" evidence="6">
    <location>
        <begin position="20"/>
        <end position="325"/>
    </location>
</feature>
<dbReference type="GO" id="GO:0042545">
    <property type="term" value="P:cell wall modification"/>
    <property type="evidence" value="ECO:0007669"/>
    <property type="project" value="InterPro"/>
</dbReference>
<evidence type="ECO:0000313" key="9">
    <source>
        <dbReference type="Proteomes" id="UP000319731"/>
    </source>
</evidence>
<comment type="similarity">
    <text evidence="2">Belongs to the pectinesterase family.</text>
</comment>
<evidence type="ECO:0000259" key="7">
    <source>
        <dbReference type="Pfam" id="PF01095"/>
    </source>
</evidence>
<sequence length="325" mass="35102">MVQHVIVQSVLLLAPVCHALAVTVTVDWRGNGAMFKTIQEAVNSLSLTSTEAQVLTIAPGKYLEQVTIPFLQGQLNVYGLKTPSLNYTDNQVTISCNKNRATESDNFHTATLRILTSKVKIYNINVENTSPPSAHQALALAASVGMQGYYACQFSAYQDTVWTDSGHQVFSKCMISGLVDFIFGGGRALVTKTFVRVLPGSVGYITASGRKAANSSAWILLDQCHIDGGDSGTTHKIFLGRPWRPFGKVIVQHSYLSDIINPRGWAPWMSTMSTANAEFQEFGNTGPGAPLGNRTIGHQANTSATISDILGADYLAMSYVDGTFL</sequence>
<dbReference type="InterPro" id="IPR012334">
    <property type="entry name" value="Pectin_lyas_fold"/>
</dbReference>
<dbReference type="GO" id="GO:0030599">
    <property type="term" value="F:pectinesterase activity"/>
    <property type="evidence" value="ECO:0007669"/>
    <property type="project" value="UniProtKB-EC"/>
</dbReference>
<dbReference type="EMBL" id="QEAO01000005">
    <property type="protein sequence ID" value="TPX36209.1"/>
    <property type="molecule type" value="Genomic_DNA"/>
</dbReference>
<name>A0A507CAK8_9FUNG</name>
<dbReference type="EC" id="3.1.1.11" evidence="3"/>
<dbReference type="InterPro" id="IPR011050">
    <property type="entry name" value="Pectin_lyase_fold/virulence"/>
</dbReference>
<dbReference type="OrthoDB" id="2125180at2759"/>
<gene>
    <name evidence="8" type="ORF">SmJEL517_g01501</name>
</gene>
<dbReference type="UniPathway" id="UPA00545">
    <property type="reaction ID" value="UER00823"/>
</dbReference>
<evidence type="ECO:0000256" key="1">
    <source>
        <dbReference type="ARBA" id="ARBA00005184"/>
    </source>
</evidence>
<organism evidence="8 9">
    <name type="scientific">Synchytrium microbalum</name>
    <dbReference type="NCBI Taxonomy" id="1806994"/>
    <lineage>
        <taxon>Eukaryota</taxon>
        <taxon>Fungi</taxon>
        <taxon>Fungi incertae sedis</taxon>
        <taxon>Chytridiomycota</taxon>
        <taxon>Chytridiomycota incertae sedis</taxon>
        <taxon>Chytridiomycetes</taxon>
        <taxon>Synchytriales</taxon>
        <taxon>Synchytriaceae</taxon>
        <taxon>Synchytrium</taxon>
    </lineage>
</organism>
<evidence type="ECO:0000256" key="2">
    <source>
        <dbReference type="ARBA" id="ARBA00008891"/>
    </source>
</evidence>
<keyword evidence="5" id="KW-0063">Aspartyl esterase</keyword>
<dbReference type="Gene3D" id="2.160.20.10">
    <property type="entry name" value="Single-stranded right-handed beta-helix, Pectin lyase-like"/>
    <property type="match status" value="1"/>
</dbReference>
<evidence type="ECO:0000256" key="5">
    <source>
        <dbReference type="ARBA" id="ARBA00023085"/>
    </source>
</evidence>
<comment type="caution">
    <text evidence="8">The sequence shown here is derived from an EMBL/GenBank/DDBJ whole genome shotgun (WGS) entry which is preliminary data.</text>
</comment>
<evidence type="ECO:0000256" key="6">
    <source>
        <dbReference type="SAM" id="SignalP"/>
    </source>
</evidence>
<dbReference type="RefSeq" id="XP_031026522.1">
    <property type="nucleotide sequence ID" value="XM_031167429.1"/>
</dbReference>
<evidence type="ECO:0000313" key="8">
    <source>
        <dbReference type="EMBL" id="TPX36209.1"/>
    </source>
</evidence>
<reference evidence="8 9" key="1">
    <citation type="journal article" date="2019" name="Sci. Rep.">
        <title>Comparative genomics of chytrid fungi reveal insights into the obligate biotrophic and pathogenic lifestyle of Synchytrium endobioticum.</title>
        <authorList>
            <person name="van de Vossenberg B.T.L.H."/>
            <person name="Warris S."/>
            <person name="Nguyen H.D.T."/>
            <person name="van Gent-Pelzer M.P.E."/>
            <person name="Joly D.L."/>
            <person name="van de Geest H.C."/>
            <person name="Bonants P.J.M."/>
            <person name="Smith D.S."/>
            <person name="Levesque C.A."/>
            <person name="van der Lee T.A.J."/>
        </authorList>
    </citation>
    <scope>NUCLEOTIDE SEQUENCE [LARGE SCALE GENOMIC DNA]</scope>
    <source>
        <strain evidence="8 9">JEL517</strain>
    </source>
</reference>
<feature type="domain" description="Pectinesterase catalytic" evidence="7">
    <location>
        <begin position="26"/>
        <end position="295"/>
    </location>
</feature>
<evidence type="ECO:0000256" key="4">
    <source>
        <dbReference type="ARBA" id="ARBA00022801"/>
    </source>
</evidence>
<dbReference type="AlphaFoldDB" id="A0A507CAK8"/>
<dbReference type="PANTHER" id="PTHR31321:SF127">
    <property type="entry name" value="PECTINESTERASE"/>
    <property type="match status" value="1"/>
</dbReference>
<dbReference type="GO" id="GO:0045490">
    <property type="term" value="P:pectin catabolic process"/>
    <property type="evidence" value="ECO:0007669"/>
    <property type="project" value="UniProtKB-UniPathway"/>
</dbReference>
<proteinExistence type="inferred from homology"/>
<keyword evidence="9" id="KW-1185">Reference proteome</keyword>
<dbReference type="PANTHER" id="PTHR31321">
    <property type="entry name" value="ACYL-COA THIOESTER HYDROLASE YBHC-RELATED"/>
    <property type="match status" value="1"/>
</dbReference>
<keyword evidence="6" id="KW-0732">Signal</keyword>
<dbReference type="SUPFAM" id="SSF51126">
    <property type="entry name" value="Pectin lyase-like"/>
    <property type="match status" value="1"/>
</dbReference>
<dbReference type="Pfam" id="PF01095">
    <property type="entry name" value="Pectinesterase"/>
    <property type="match status" value="1"/>
</dbReference>
<comment type="pathway">
    <text evidence="1">Glycan metabolism; pectin degradation; 2-dehydro-3-deoxy-D-gluconate from pectin: step 1/5.</text>
</comment>